<dbReference type="EMBL" id="VULT01000009">
    <property type="protein sequence ID" value="MSS17494.1"/>
    <property type="molecule type" value="Genomic_DNA"/>
</dbReference>
<evidence type="ECO:0000256" key="2">
    <source>
        <dbReference type="ARBA" id="ARBA00022448"/>
    </source>
</evidence>
<organism evidence="6 7">
    <name type="scientific">Sodaliphilus pleomorphus</name>
    <dbReference type="NCBI Taxonomy" id="2606626"/>
    <lineage>
        <taxon>Bacteria</taxon>
        <taxon>Pseudomonadati</taxon>
        <taxon>Bacteroidota</taxon>
        <taxon>Bacteroidia</taxon>
        <taxon>Bacteroidales</taxon>
        <taxon>Muribaculaceae</taxon>
        <taxon>Sodaliphilus</taxon>
    </lineage>
</organism>
<keyword evidence="2" id="KW-0813">Transport</keyword>
<evidence type="ECO:0000256" key="1">
    <source>
        <dbReference type="ARBA" id="ARBA00004141"/>
    </source>
</evidence>
<evidence type="ECO:0008006" key="8">
    <source>
        <dbReference type="Google" id="ProtNLM"/>
    </source>
</evidence>
<dbReference type="GO" id="GO:0016020">
    <property type="term" value="C:membrane"/>
    <property type="evidence" value="ECO:0007669"/>
    <property type="project" value="UniProtKB-SubCell"/>
</dbReference>
<evidence type="ECO:0000313" key="7">
    <source>
        <dbReference type="Proteomes" id="UP000483362"/>
    </source>
</evidence>
<evidence type="ECO:0000256" key="3">
    <source>
        <dbReference type="ARBA" id="ARBA00022692"/>
    </source>
</evidence>
<keyword evidence="5" id="KW-0472">Membrane</keyword>
<evidence type="ECO:0000256" key="5">
    <source>
        <dbReference type="ARBA" id="ARBA00023136"/>
    </source>
</evidence>
<dbReference type="Pfam" id="PF00209">
    <property type="entry name" value="SNF"/>
    <property type="match status" value="1"/>
</dbReference>
<dbReference type="InterPro" id="IPR037272">
    <property type="entry name" value="SNS_sf"/>
</dbReference>
<dbReference type="Proteomes" id="UP000483362">
    <property type="component" value="Unassembled WGS sequence"/>
</dbReference>
<comment type="subcellular location">
    <subcellularLocation>
        <location evidence="1">Membrane</location>
        <topology evidence="1">Multi-pass membrane protein</topology>
    </subcellularLocation>
</comment>
<dbReference type="InterPro" id="IPR000175">
    <property type="entry name" value="Na/ntran_symport"/>
</dbReference>
<keyword evidence="7" id="KW-1185">Reference proteome</keyword>
<dbReference type="SUPFAM" id="SSF161070">
    <property type="entry name" value="SNF-like"/>
    <property type="match status" value="1"/>
</dbReference>
<sequence>MSRRVTFATRLGAIAATVGSAVGLGNIWRFPYEAGQN</sequence>
<protein>
    <recommendedName>
        <fullName evidence="8">Sodium-dependent transporter</fullName>
    </recommendedName>
</protein>
<comment type="caution">
    <text evidence="6">The sequence shown here is derived from an EMBL/GenBank/DDBJ whole genome shotgun (WGS) entry which is preliminary data.</text>
</comment>
<dbReference type="PROSITE" id="PS50267">
    <property type="entry name" value="NA_NEUROTRAN_SYMP_3"/>
    <property type="match status" value="1"/>
</dbReference>
<gene>
    <name evidence="6" type="ORF">FYJ29_06965</name>
</gene>
<evidence type="ECO:0000256" key="4">
    <source>
        <dbReference type="ARBA" id="ARBA00022989"/>
    </source>
</evidence>
<proteinExistence type="predicted"/>
<reference evidence="6 7" key="1">
    <citation type="submission" date="2019-08" db="EMBL/GenBank/DDBJ databases">
        <title>In-depth cultivation of the pig gut microbiome towards novel bacterial diversity and tailored functional studies.</title>
        <authorList>
            <person name="Wylensek D."/>
            <person name="Hitch T.C.A."/>
            <person name="Clavel T."/>
        </authorList>
    </citation>
    <scope>NUCLEOTIDE SEQUENCE [LARGE SCALE GENOMIC DNA]</scope>
    <source>
        <strain evidence="6 7">Oil-RF-744-WCA-WT-10</strain>
    </source>
</reference>
<dbReference type="AlphaFoldDB" id="A0A6L5XEM7"/>
<evidence type="ECO:0000313" key="6">
    <source>
        <dbReference type="EMBL" id="MSS17494.1"/>
    </source>
</evidence>
<accession>A0A6L5XEM7</accession>
<keyword evidence="3" id="KW-0812">Transmembrane</keyword>
<keyword evidence="4" id="KW-1133">Transmembrane helix</keyword>
<name>A0A6L5XEM7_9BACT</name>